<dbReference type="Pfam" id="PF14257">
    <property type="entry name" value="DUF4349"/>
    <property type="match status" value="1"/>
</dbReference>
<evidence type="ECO:0000256" key="2">
    <source>
        <dbReference type="SAM" id="MobiDB-lite"/>
    </source>
</evidence>
<accession>A0ABP9WF34</accession>
<feature type="domain" description="DUF4349" evidence="4">
    <location>
        <begin position="73"/>
        <end position="282"/>
    </location>
</feature>
<feature type="transmembrane region" description="Helical" evidence="3">
    <location>
        <begin position="262"/>
        <end position="286"/>
    </location>
</feature>
<sequence length="321" mass="33057">MSNMGTHAGTARHSFRRGVVTASIIAIAWGLSACSSGASEADYGGTDAGGEPGVEAEAGTDLQSSAEQPTQDRSLIITGEMYMTVEDPLQAADRAESIVQGAGGRVDARSETAATEYGGGSAHLTLRIPGSALDRAVDDLRALGTVDEFSTHSSDVTVEVTDLAARISTLRASTLRIEGLLAEAQGIKDIIALEDELASRQAELEGLEARQRGLEDQVAMSAIDLSLTTEPVVIVEDDSPRTFWTGLESGWDGLVTFVTGALVVLGVLLPWLAAAAVVGGVVVVAVRVARSRRTPEASGASGASDASAASETPVPDDAPRA</sequence>
<keyword evidence="3" id="KW-0472">Membrane</keyword>
<keyword evidence="1" id="KW-0175">Coiled coil</keyword>
<dbReference type="EMBL" id="BAABRR010000003">
    <property type="protein sequence ID" value="GAA5518442.1"/>
    <property type="molecule type" value="Genomic_DNA"/>
</dbReference>
<evidence type="ECO:0000259" key="4">
    <source>
        <dbReference type="Pfam" id="PF14257"/>
    </source>
</evidence>
<dbReference type="Proteomes" id="UP001426770">
    <property type="component" value="Unassembled WGS sequence"/>
</dbReference>
<evidence type="ECO:0000313" key="5">
    <source>
        <dbReference type="EMBL" id="GAA5518442.1"/>
    </source>
</evidence>
<feature type="compositionally biased region" description="Polar residues" evidence="2">
    <location>
        <begin position="61"/>
        <end position="70"/>
    </location>
</feature>
<gene>
    <name evidence="5" type="ORF">Lsed01_00869</name>
</gene>
<feature type="compositionally biased region" description="Low complexity" evidence="2">
    <location>
        <begin position="297"/>
        <end position="310"/>
    </location>
</feature>
<organism evidence="5 6">
    <name type="scientific">Demequina sediminis</name>
    <dbReference type="NCBI Taxonomy" id="1930058"/>
    <lineage>
        <taxon>Bacteria</taxon>
        <taxon>Bacillati</taxon>
        <taxon>Actinomycetota</taxon>
        <taxon>Actinomycetes</taxon>
        <taxon>Micrococcales</taxon>
        <taxon>Demequinaceae</taxon>
        <taxon>Demequina</taxon>
    </lineage>
</organism>
<feature type="region of interest" description="Disordered" evidence="2">
    <location>
        <begin position="40"/>
        <end position="70"/>
    </location>
</feature>
<name>A0ABP9WF34_9MICO</name>
<comment type="caution">
    <text evidence="5">The sequence shown here is derived from an EMBL/GenBank/DDBJ whole genome shotgun (WGS) entry which is preliminary data.</text>
</comment>
<proteinExistence type="predicted"/>
<feature type="coiled-coil region" evidence="1">
    <location>
        <begin position="190"/>
        <end position="217"/>
    </location>
</feature>
<feature type="region of interest" description="Disordered" evidence="2">
    <location>
        <begin position="294"/>
        <end position="321"/>
    </location>
</feature>
<keyword evidence="6" id="KW-1185">Reference proteome</keyword>
<evidence type="ECO:0000256" key="3">
    <source>
        <dbReference type="SAM" id="Phobius"/>
    </source>
</evidence>
<reference evidence="5 6" key="1">
    <citation type="submission" date="2024-02" db="EMBL/GenBank/DDBJ databases">
        <title>Lysinimicrobium sediminis NBRC 112286.</title>
        <authorList>
            <person name="Ichikawa N."/>
            <person name="Katano-Makiyama Y."/>
            <person name="Hidaka K."/>
        </authorList>
    </citation>
    <scope>NUCLEOTIDE SEQUENCE [LARGE SCALE GENOMIC DNA]</scope>
    <source>
        <strain evidence="5 6">NBRC 112286</strain>
    </source>
</reference>
<evidence type="ECO:0000313" key="6">
    <source>
        <dbReference type="Proteomes" id="UP001426770"/>
    </source>
</evidence>
<protein>
    <recommendedName>
        <fullName evidence="4">DUF4349 domain-containing protein</fullName>
    </recommendedName>
</protein>
<keyword evidence="3" id="KW-1133">Transmembrane helix</keyword>
<evidence type="ECO:0000256" key="1">
    <source>
        <dbReference type="SAM" id="Coils"/>
    </source>
</evidence>
<keyword evidence="3" id="KW-0812">Transmembrane</keyword>
<dbReference type="InterPro" id="IPR025645">
    <property type="entry name" value="DUF4349"/>
</dbReference>